<evidence type="ECO:0000313" key="3">
    <source>
        <dbReference type="Proteomes" id="UP001497516"/>
    </source>
</evidence>
<dbReference type="EMBL" id="OZ034816">
    <property type="protein sequence ID" value="CAL1374646.1"/>
    <property type="molecule type" value="Genomic_DNA"/>
</dbReference>
<keyword evidence="1" id="KW-0472">Membrane</keyword>
<dbReference type="Proteomes" id="UP001497516">
    <property type="component" value="Chromosome 3"/>
</dbReference>
<organism evidence="2 3">
    <name type="scientific">Linum trigynum</name>
    <dbReference type="NCBI Taxonomy" id="586398"/>
    <lineage>
        <taxon>Eukaryota</taxon>
        <taxon>Viridiplantae</taxon>
        <taxon>Streptophyta</taxon>
        <taxon>Embryophyta</taxon>
        <taxon>Tracheophyta</taxon>
        <taxon>Spermatophyta</taxon>
        <taxon>Magnoliopsida</taxon>
        <taxon>eudicotyledons</taxon>
        <taxon>Gunneridae</taxon>
        <taxon>Pentapetalae</taxon>
        <taxon>rosids</taxon>
        <taxon>fabids</taxon>
        <taxon>Malpighiales</taxon>
        <taxon>Linaceae</taxon>
        <taxon>Linum</taxon>
    </lineage>
</organism>
<evidence type="ECO:0000256" key="1">
    <source>
        <dbReference type="SAM" id="Phobius"/>
    </source>
</evidence>
<keyword evidence="1" id="KW-0812">Transmembrane</keyword>
<proteinExistence type="predicted"/>
<protein>
    <submittedName>
        <fullName evidence="2">Uncharacterized protein</fullName>
    </submittedName>
</protein>
<dbReference type="AlphaFoldDB" id="A0AAV2DL78"/>
<feature type="transmembrane region" description="Helical" evidence="1">
    <location>
        <begin position="46"/>
        <end position="68"/>
    </location>
</feature>
<reference evidence="2 3" key="1">
    <citation type="submission" date="2024-04" db="EMBL/GenBank/DDBJ databases">
        <authorList>
            <person name="Fracassetti M."/>
        </authorList>
    </citation>
    <scope>NUCLEOTIDE SEQUENCE [LARGE SCALE GENOMIC DNA]</scope>
</reference>
<gene>
    <name evidence="2" type="ORF">LTRI10_LOCUS16493</name>
</gene>
<evidence type="ECO:0000313" key="2">
    <source>
        <dbReference type="EMBL" id="CAL1374646.1"/>
    </source>
</evidence>
<sequence length="110" mass="12244">MFPCPTILENHWSFNSQDLSTGSFAMFLGSNLFGMTGDDLDFKVTFFKWFVGFGACGVVVARWSLSIFNFNQTFCCGSGVIRLRNSTRLFCVINCCLLSITAPQPVFQAV</sequence>
<name>A0AAV2DL78_9ROSI</name>
<accession>A0AAV2DL78</accession>
<keyword evidence="3" id="KW-1185">Reference proteome</keyword>
<keyword evidence="1" id="KW-1133">Transmembrane helix</keyword>